<gene>
    <name evidence="3" type="ORF">BJ322DRAFT_544124</name>
</gene>
<proteinExistence type="predicted"/>
<evidence type="ECO:0000313" key="3">
    <source>
        <dbReference type="EMBL" id="KAF9789572.1"/>
    </source>
</evidence>
<protein>
    <submittedName>
        <fullName evidence="3">Uncharacterized protein</fullName>
    </submittedName>
</protein>
<dbReference type="EMBL" id="WIUZ02000003">
    <property type="protein sequence ID" value="KAF9789572.1"/>
    <property type="molecule type" value="Genomic_DNA"/>
</dbReference>
<sequence length="382" mass="41766">MIYPSLELHKVQIRLTTPFPHYLRHPQETPLSTSGSTLTMLIFIPLLFAYATVMSSILILRVPIPTPSPAHPSLSYAPFPLLSVVSVVEEINTVIKSFPTFPGLVYYPATWTAPSARYIDASPVSPNAPSPNSPSPNSPSPNLPTCAPLDWPPLSDFGYSGSTTCNRITSTDLVLWDGPSDSPDLLIRLPPTDGDYAQDDTRFFITLVASGIGFWLMCRLTAIAILKWFKSTSTEARLAEFEAANSVNILTKPTETSPKPLAECVGESVERSREVKALIAPLQYVPAELEPMYVSPPICQCTSMYNPSPDTPSLIFIPLSSSRSPGWAIHHSPVYFPLFTVDHHDHSIEFWSSGPPGNPYSYNVIVGNESTSGVGLRFSEAL</sequence>
<feature type="transmembrane region" description="Helical" evidence="2">
    <location>
        <begin position="38"/>
        <end position="60"/>
    </location>
</feature>
<reference evidence="3" key="2">
    <citation type="submission" date="2020-11" db="EMBL/GenBank/DDBJ databases">
        <authorList>
            <consortium name="DOE Joint Genome Institute"/>
            <person name="Kuo A."/>
            <person name="Miyauchi S."/>
            <person name="Kiss E."/>
            <person name="Drula E."/>
            <person name="Kohler A."/>
            <person name="Sanchez-Garcia M."/>
            <person name="Andreopoulos B."/>
            <person name="Barry K.W."/>
            <person name="Bonito G."/>
            <person name="Buee M."/>
            <person name="Carver A."/>
            <person name="Chen C."/>
            <person name="Cichocki N."/>
            <person name="Clum A."/>
            <person name="Culley D."/>
            <person name="Crous P.W."/>
            <person name="Fauchery L."/>
            <person name="Girlanda M."/>
            <person name="Hayes R."/>
            <person name="Keri Z."/>
            <person name="Labutti K."/>
            <person name="Lipzen A."/>
            <person name="Lombard V."/>
            <person name="Magnuson J."/>
            <person name="Maillard F."/>
            <person name="Morin E."/>
            <person name="Murat C."/>
            <person name="Nolan M."/>
            <person name="Ohm R."/>
            <person name="Pangilinan J."/>
            <person name="Pereira M."/>
            <person name="Perotto S."/>
            <person name="Peter M."/>
            <person name="Riley R."/>
            <person name="Sitrit Y."/>
            <person name="Stielow B."/>
            <person name="Szollosi G."/>
            <person name="Zifcakova L."/>
            <person name="Stursova M."/>
            <person name="Spatafora J.W."/>
            <person name="Tedersoo L."/>
            <person name="Vaario L.-M."/>
            <person name="Yamada A."/>
            <person name="Yan M."/>
            <person name="Wang P."/>
            <person name="Xu J."/>
            <person name="Bruns T."/>
            <person name="Baldrian P."/>
            <person name="Vilgalys R."/>
            <person name="Henrissat B."/>
            <person name="Grigoriev I.V."/>
            <person name="Hibbett D."/>
            <person name="Nagy L.G."/>
            <person name="Martin F.M."/>
        </authorList>
    </citation>
    <scope>NUCLEOTIDE SEQUENCE</scope>
    <source>
        <strain evidence="3">UH-Tt-Lm1</strain>
    </source>
</reference>
<keyword evidence="2" id="KW-1133">Transmembrane helix</keyword>
<evidence type="ECO:0000256" key="1">
    <source>
        <dbReference type="SAM" id="MobiDB-lite"/>
    </source>
</evidence>
<dbReference type="Proteomes" id="UP000736335">
    <property type="component" value="Unassembled WGS sequence"/>
</dbReference>
<comment type="caution">
    <text evidence="3">The sequence shown here is derived from an EMBL/GenBank/DDBJ whole genome shotgun (WGS) entry which is preliminary data.</text>
</comment>
<dbReference type="AlphaFoldDB" id="A0A9P6HL08"/>
<name>A0A9P6HL08_9AGAM</name>
<feature type="region of interest" description="Disordered" evidence="1">
    <location>
        <begin position="124"/>
        <end position="145"/>
    </location>
</feature>
<reference evidence="3" key="1">
    <citation type="journal article" date="2020" name="Nat. Commun.">
        <title>Large-scale genome sequencing of mycorrhizal fungi provides insights into the early evolution of symbiotic traits.</title>
        <authorList>
            <person name="Miyauchi S."/>
            <person name="Kiss E."/>
            <person name="Kuo A."/>
            <person name="Drula E."/>
            <person name="Kohler A."/>
            <person name="Sanchez-Garcia M."/>
            <person name="Morin E."/>
            <person name="Andreopoulos B."/>
            <person name="Barry K.W."/>
            <person name="Bonito G."/>
            <person name="Buee M."/>
            <person name="Carver A."/>
            <person name="Chen C."/>
            <person name="Cichocki N."/>
            <person name="Clum A."/>
            <person name="Culley D."/>
            <person name="Crous P.W."/>
            <person name="Fauchery L."/>
            <person name="Girlanda M."/>
            <person name="Hayes R.D."/>
            <person name="Keri Z."/>
            <person name="LaButti K."/>
            <person name="Lipzen A."/>
            <person name="Lombard V."/>
            <person name="Magnuson J."/>
            <person name="Maillard F."/>
            <person name="Murat C."/>
            <person name="Nolan M."/>
            <person name="Ohm R.A."/>
            <person name="Pangilinan J."/>
            <person name="Pereira M.F."/>
            <person name="Perotto S."/>
            <person name="Peter M."/>
            <person name="Pfister S."/>
            <person name="Riley R."/>
            <person name="Sitrit Y."/>
            <person name="Stielow J.B."/>
            <person name="Szollosi G."/>
            <person name="Zifcakova L."/>
            <person name="Stursova M."/>
            <person name="Spatafora J.W."/>
            <person name="Tedersoo L."/>
            <person name="Vaario L.M."/>
            <person name="Yamada A."/>
            <person name="Yan M."/>
            <person name="Wang P."/>
            <person name="Xu J."/>
            <person name="Bruns T."/>
            <person name="Baldrian P."/>
            <person name="Vilgalys R."/>
            <person name="Dunand C."/>
            <person name="Henrissat B."/>
            <person name="Grigoriev I.V."/>
            <person name="Hibbett D."/>
            <person name="Nagy L.G."/>
            <person name="Martin F.M."/>
        </authorList>
    </citation>
    <scope>NUCLEOTIDE SEQUENCE</scope>
    <source>
        <strain evidence="3">UH-Tt-Lm1</strain>
    </source>
</reference>
<dbReference type="OrthoDB" id="3313997at2759"/>
<evidence type="ECO:0000313" key="4">
    <source>
        <dbReference type="Proteomes" id="UP000736335"/>
    </source>
</evidence>
<accession>A0A9P6HL08</accession>
<keyword evidence="2" id="KW-0472">Membrane</keyword>
<keyword evidence="2" id="KW-0812">Transmembrane</keyword>
<evidence type="ECO:0000256" key="2">
    <source>
        <dbReference type="SAM" id="Phobius"/>
    </source>
</evidence>
<keyword evidence="4" id="KW-1185">Reference proteome</keyword>
<organism evidence="3 4">
    <name type="scientific">Thelephora terrestris</name>
    <dbReference type="NCBI Taxonomy" id="56493"/>
    <lineage>
        <taxon>Eukaryota</taxon>
        <taxon>Fungi</taxon>
        <taxon>Dikarya</taxon>
        <taxon>Basidiomycota</taxon>
        <taxon>Agaricomycotina</taxon>
        <taxon>Agaricomycetes</taxon>
        <taxon>Thelephorales</taxon>
        <taxon>Thelephoraceae</taxon>
        <taxon>Thelephora</taxon>
    </lineage>
</organism>
<feature type="compositionally biased region" description="Pro residues" evidence="1">
    <location>
        <begin position="126"/>
        <end position="142"/>
    </location>
</feature>
<feature type="transmembrane region" description="Helical" evidence="2">
    <location>
        <begin position="203"/>
        <end position="229"/>
    </location>
</feature>